<dbReference type="Proteomes" id="UP001239215">
    <property type="component" value="Unassembled WGS sequence"/>
</dbReference>
<dbReference type="SUPFAM" id="SSF53271">
    <property type="entry name" value="PRTase-like"/>
    <property type="match status" value="1"/>
</dbReference>
<dbReference type="AlphaFoldDB" id="A0AAJ1X0W6"/>
<reference evidence="3" key="1">
    <citation type="submission" date="2023-07" db="EMBL/GenBank/DDBJ databases">
        <title>Functional and genomic diversity of the sorghum phyllosphere microbiome.</title>
        <authorList>
            <person name="Shade A."/>
        </authorList>
    </citation>
    <scope>NUCLEOTIDE SEQUENCE</scope>
    <source>
        <strain evidence="3">SORGH_AS_1067</strain>
    </source>
</reference>
<organism evidence="3 4">
    <name type="scientific">Nocardioides zeae</name>
    <dbReference type="NCBI Taxonomy" id="1457234"/>
    <lineage>
        <taxon>Bacteria</taxon>
        <taxon>Bacillati</taxon>
        <taxon>Actinomycetota</taxon>
        <taxon>Actinomycetes</taxon>
        <taxon>Propionibacteriales</taxon>
        <taxon>Nocardioidaceae</taxon>
        <taxon>Nocardioides</taxon>
    </lineage>
</organism>
<dbReference type="RefSeq" id="WP_307198978.1">
    <property type="nucleotide sequence ID" value="NZ_JAUTAN010000001.1"/>
</dbReference>
<accession>A0AAJ1X0W6</accession>
<comment type="caution">
    <text evidence="3">The sequence shown here is derived from an EMBL/GenBank/DDBJ whole genome shotgun (WGS) entry which is preliminary data.</text>
</comment>
<dbReference type="EMBL" id="JAUTAN010000001">
    <property type="protein sequence ID" value="MDQ1103564.1"/>
    <property type="molecule type" value="Genomic_DNA"/>
</dbReference>
<comment type="similarity">
    <text evidence="1">Belongs to the ComF/GntX family.</text>
</comment>
<dbReference type="Gene3D" id="3.40.50.2020">
    <property type="match status" value="1"/>
</dbReference>
<name>A0AAJ1X0W6_9ACTN</name>
<dbReference type="CDD" id="cd06223">
    <property type="entry name" value="PRTases_typeI"/>
    <property type="match status" value="1"/>
</dbReference>
<evidence type="ECO:0000256" key="2">
    <source>
        <dbReference type="SAM" id="MobiDB-lite"/>
    </source>
</evidence>
<dbReference type="PANTHER" id="PTHR47505:SF1">
    <property type="entry name" value="DNA UTILIZATION PROTEIN YHGH"/>
    <property type="match status" value="1"/>
</dbReference>
<gene>
    <name evidence="3" type="ORF">QE405_000848</name>
</gene>
<evidence type="ECO:0000256" key="1">
    <source>
        <dbReference type="ARBA" id="ARBA00008007"/>
    </source>
</evidence>
<feature type="region of interest" description="Disordered" evidence="2">
    <location>
        <begin position="167"/>
        <end position="202"/>
    </location>
</feature>
<dbReference type="InterPro" id="IPR051910">
    <property type="entry name" value="ComF/GntX_DNA_util-trans"/>
</dbReference>
<evidence type="ECO:0000313" key="4">
    <source>
        <dbReference type="Proteomes" id="UP001239215"/>
    </source>
</evidence>
<dbReference type="InterPro" id="IPR029057">
    <property type="entry name" value="PRTase-like"/>
</dbReference>
<evidence type="ECO:0000313" key="3">
    <source>
        <dbReference type="EMBL" id="MDQ1103564.1"/>
    </source>
</evidence>
<proteinExistence type="inferred from homology"/>
<dbReference type="InterPro" id="IPR000836">
    <property type="entry name" value="PRTase_dom"/>
</dbReference>
<dbReference type="PANTHER" id="PTHR47505">
    <property type="entry name" value="DNA UTILIZATION PROTEIN YHGH"/>
    <property type="match status" value="1"/>
</dbReference>
<sequence>MPTWAGAPHADLARDLVIGHKERGRWGLRAPLGRLLAAAVAAGVGAPPGRGRLLLCAVPSRPGTVRSRGHDATGAVVARAARTLRAQGYDAVRVDLLRSGRALDQGDLDAAGRAVNLVGTMRCPAHLLRAAAARHGRGSVVLCDDVVTTGATLVEAARALGSSGVPPLLAATVTSTPRRGGRGTRTSDDSQARSLPRAGRDD</sequence>
<protein>
    <submittedName>
        <fullName evidence="3">Amidophosphoribosyltransferase</fullName>
    </submittedName>
</protein>